<dbReference type="GO" id="GO:0016020">
    <property type="term" value="C:membrane"/>
    <property type="evidence" value="ECO:0007669"/>
    <property type="project" value="InterPro"/>
</dbReference>
<dbReference type="Proteomes" id="UP000177701">
    <property type="component" value="Unassembled WGS sequence"/>
</dbReference>
<dbReference type="InterPro" id="IPR009825">
    <property type="entry name" value="ECF_substrate-spec-like"/>
</dbReference>
<dbReference type="NCBIfam" id="TIGR04518">
    <property type="entry name" value="ECF_S_folT_fam"/>
    <property type="match status" value="1"/>
</dbReference>
<dbReference type="AlphaFoldDB" id="A0A1F5A7X5"/>
<dbReference type="InterPro" id="IPR030949">
    <property type="entry name" value="ECF_S_folate_fam"/>
</dbReference>
<keyword evidence="1" id="KW-0812">Transmembrane</keyword>
<reference evidence="2 3" key="1">
    <citation type="journal article" date="2016" name="Nat. Commun.">
        <title>Thousands of microbial genomes shed light on interconnected biogeochemical processes in an aquifer system.</title>
        <authorList>
            <person name="Anantharaman K."/>
            <person name="Brown C.T."/>
            <person name="Hug L.A."/>
            <person name="Sharon I."/>
            <person name="Castelle C.J."/>
            <person name="Probst A.J."/>
            <person name="Thomas B.C."/>
            <person name="Singh A."/>
            <person name="Wilkins M.J."/>
            <person name="Karaoz U."/>
            <person name="Brodie E.L."/>
            <person name="Williams K.H."/>
            <person name="Hubbard S.S."/>
            <person name="Banfield J.F."/>
        </authorList>
    </citation>
    <scope>NUCLEOTIDE SEQUENCE [LARGE SCALE GENOMIC DNA]</scope>
</reference>
<dbReference type="Gene3D" id="1.10.1760.20">
    <property type="match status" value="1"/>
</dbReference>
<organism evidence="2 3">
    <name type="scientific">Candidatus Sediminicultor quintus</name>
    <dbReference type="NCBI Taxonomy" id="1797291"/>
    <lineage>
        <taxon>Bacteria</taxon>
        <taxon>Pseudomonadati</taxon>
        <taxon>Atribacterota</taxon>
        <taxon>Candidatus Phoenicimicrobiia</taxon>
        <taxon>Candidatus Pheonicimicrobiales</taxon>
        <taxon>Candidatus Phoenicimicrobiaceae</taxon>
        <taxon>Candidatus Sediminicultor</taxon>
    </lineage>
</organism>
<feature type="transmembrane region" description="Helical" evidence="1">
    <location>
        <begin position="107"/>
        <end position="134"/>
    </location>
</feature>
<dbReference type="EMBL" id="MEYH01000079">
    <property type="protein sequence ID" value="OGD14660.1"/>
    <property type="molecule type" value="Genomic_DNA"/>
</dbReference>
<feature type="transmembrane region" description="Helical" evidence="1">
    <location>
        <begin position="12"/>
        <end position="34"/>
    </location>
</feature>
<dbReference type="Pfam" id="PF07155">
    <property type="entry name" value="ECF-ribofla_trS"/>
    <property type="match status" value="1"/>
</dbReference>
<protein>
    <submittedName>
        <fullName evidence="2">ECF transporter S component</fullName>
    </submittedName>
</protein>
<accession>A0A1F5A7X5</accession>
<feature type="transmembrane region" description="Helical" evidence="1">
    <location>
        <begin position="146"/>
        <end position="164"/>
    </location>
</feature>
<dbReference type="STRING" id="1797291.A2V47_07975"/>
<keyword evidence="1" id="KW-0472">Membrane</keyword>
<evidence type="ECO:0000313" key="3">
    <source>
        <dbReference type="Proteomes" id="UP000177701"/>
    </source>
</evidence>
<feature type="transmembrane region" description="Helical" evidence="1">
    <location>
        <begin position="78"/>
        <end position="100"/>
    </location>
</feature>
<gene>
    <name evidence="2" type="ORF">A2V47_07975</name>
</gene>
<feature type="transmembrane region" description="Helical" evidence="1">
    <location>
        <begin position="46"/>
        <end position="72"/>
    </location>
</feature>
<comment type="caution">
    <text evidence="2">The sequence shown here is derived from an EMBL/GenBank/DDBJ whole genome shotgun (WGS) entry which is preliminary data.</text>
</comment>
<evidence type="ECO:0000256" key="1">
    <source>
        <dbReference type="SAM" id="Phobius"/>
    </source>
</evidence>
<evidence type="ECO:0000313" key="2">
    <source>
        <dbReference type="EMBL" id="OGD14660.1"/>
    </source>
</evidence>
<sequence>MKISSHKITTMGLLIALSIIFTRVASLRIAIGGVEGIRIGLGKLPIILGGIIFGPFAGGLIGTFSDLLGYFINPIGAYMPHFTLTSALTGIIPAVILILMKKNEPNVFNLGIAITVGQVITSIFLIPYFLNIVFGLPWKVLMPPRIIAEPIQIFIYAYTINIILKRNILITKSHKI</sequence>
<name>A0A1F5A7X5_9BACT</name>
<proteinExistence type="predicted"/>
<keyword evidence="1" id="KW-1133">Transmembrane helix</keyword>